<feature type="non-terminal residue" evidence="1">
    <location>
        <position position="1"/>
    </location>
</feature>
<sequence length="96" mass="11206">LPTARHSSGHRLFVSAFMLASTVICDDTYSNKSWSIVAQGMFQLRETNQMEREMRQYLEWELDIEPVTWKDFEEMIRKDFAGHGLCPTYILPSTSK</sequence>
<protein>
    <submittedName>
        <fullName evidence="1">Uncharacterized protein</fullName>
    </submittedName>
</protein>
<accession>A0ACB8AVB5</accession>
<proteinExistence type="predicted"/>
<reference evidence="1" key="1">
    <citation type="journal article" date="2021" name="New Phytol.">
        <title>Evolutionary innovations through gain and loss of genes in the ectomycorrhizal Boletales.</title>
        <authorList>
            <person name="Wu G."/>
            <person name="Miyauchi S."/>
            <person name="Morin E."/>
            <person name="Kuo A."/>
            <person name="Drula E."/>
            <person name="Varga T."/>
            <person name="Kohler A."/>
            <person name="Feng B."/>
            <person name="Cao Y."/>
            <person name="Lipzen A."/>
            <person name="Daum C."/>
            <person name="Hundley H."/>
            <person name="Pangilinan J."/>
            <person name="Johnson J."/>
            <person name="Barry K."/>
            <person name="LaButti K."/>
            <person name="Ng V."/>
            <person name="Ahrendt S."/>
            <person name="Min B."/>
            <person name="Choi I.G."/>
            <person name="Park H."/>
            <person name="Plett J.M."/>
            <person name="Magnuson J."/>
            <person name="Spatafora J.W."/>
            <person name="Nagy L.G."/>
            <person name="Henrissat B."/>
            <person name="Grigoriev I.V."/>
            <person name="Yang Z.L."/>
            <person name="Xu J."/>
            <person name="Martin F.M."/>
        </authorList>
    </citation>
    <scope>NUCLEOTIDE SEQUENCE</scope>
    <source>
        <strain evidence="1">KUC20120723A-06</strain>
    </source>
</reference>
<feature type="non-terminal residue" evidence="1">
    <location>
        <position position="96"/>
    </location>
</feature>
<evidence type="ECO:0000313" key="1">
    <source>
        <dbReference type="EMBL" id="KAH7917302.1"/>
    </source>
</evidence>
<dbReference type="Proteomes" id="UP000790709">
    <property type="component" value="Unassembled WGS sequence"/>
</dbReference>
<comment type="caution">
    <text evidence="1">The sequence shown here is derived from an EMBL/GenBank/DDBJ whole genome shotgun (WGS) entry which is preliminary data.</text>
</comment>
<dbReference type="EMBL" id="MU267133">
    <property type="protein sequence ID" value="KAH7917302.1"/>
    <property type="molecule type" value="Genomic_DNA"/>
</dbReference>
<organism evidence="1 2">
    <name type="scientific">Leucogyrophana mollusca</name>
    <dbReference type="NCBI Taxonomy" id="85980"/>
    <lineage>
        <taxon>Eukaryota</taxon>
        <taxon>Fungi</taxon>
        <taxon>Dikarya</taxon>
        <taxon>Basidiomycota</taxon>
        <taxon>Agaricomycotina</taxon>
        <taxon>Agaricomycetes</taxon>
        <taxon>Agaricomycetidae</taxon>
        <taxon>Boletales</taxon>
        <taxon>Boletales incertae sedis</taxon>
        <taxon>Leucogyrophana</taxon>
    </lineage>
</organism>
<evidence type="ECO:0000313" key="2">
    <source>
        <dbReference type="Proteomes" id="UP000790709"/>
    </source>
</evidence>
<name>A0ACB8AVB5_9AGAM</name>
<gene>
    <name evidence="1" type="ORF">BV22DRAFT_974018</name>
</gene>
<keyword evidence="2" id="KW-1185">Reference proteome</keyword>